<sequence>MATRRSGKAAQHNRLALHQVGPIKSADVAFGDLTVIVGPQATGKSIFLQTLKLALDRDHIHDTFRRHNVVFNGDSGAFLGGYYGKGMAAAWKSDSSRLRWNDKPVTLPELAKASTSKQRKEKLFFIPAQRVMSLTRGMTQNFGQFDYGDPYTLRYFSDTVHDLLQNEFGAKGELFPQSNRLNDTLRRPITQHLYGTARLAVDSKEFTKRLVLNVPGHTEGLPYTAWSAGQREFTPLLLGLYWLCPGGAITRRDSIEWVVVEEPEMGLHPQGIEAVLLLVLELMKRGYKVVLSTHSPVVLDLVWALQEFKQLGGTATDVRKLLNLSASGYANELGKAVLKKDLRVYFFNRDSEVEDISRLSPLSEQAAEAEWGGLVGFASRTGKAIADVVNRVESQTQRKRRTQPAKAKAQVL</sequence>
<dbReference type="AlphaFoldDB" id="A0A235EKT1"/>
<dbReference type="SUPFAM" id="SSF52540">
    <property type="entry name" value="P-loop containing nucleoside triphosphate hydrolases"/>
    <property type="match status" value="1"/>
</dbReference>
<dbReference type="OrthoDB" id="104167at2"/>
<dbReference type="PANTHER" id="PTHR40396">
    <property type="entry name" value="ATPASE-LIKE PROTEIN"/>
    <property type="match status" value="1"/>
</dbReference>
<dbReference type="GO" id="GO:0016887">
    <property type="term" value="F:ATP hydrolysis activity"/>
    <property type="evidence" value="ECO:0007669"/>
    <property type="project" value="InterPro"/>
</dbReference>
<protein>
    <recommendedName>
        <fullName evidence="1">ATPase AAA-type core domain-containing protein</fullName>
    </recommendedName>
</protein>
<evidence type="ECO:0000259" key="1">
    <source>
        <dbReference type="Pfam" id="PF13304"/>
    </source>
</evidence>
<comment type="caution">
    <text evidence="2">The sequence shown here is derived from an EMBL/GenBank/DDBJ whole genome shotgun (WGS) entry which is preliminary data.</text>
</comment>
<dbReference type="GO" id="GO:0005524">
    <property type="term" value="F:ATP binding"/>
    <property type="evidence" value="ECO:0007669"/>
    <property type="project" value="InterPro"/>
</dbReference>
<dbReference type="Gene3D" id="3.40.50.300">
    <property type="entry name" value="P-loop containing nucleotide triphosphate hydrolases"/>
    <property type="match status" value="2"/>
</dbReference>
<dbReference type="RefSeq" id="WP_094289744.1">
    <property type="nucleotide sequence ID" value="NZ_NOIG01000008.1"/>
</dbReference>
<dbReference type="Proteomes" id="UP000215441">
    <property type="component" value="Unassembled WGS sequence"/>
</dbReference>
<proteinExistence type="predicted"/>
<organism evidence="2 3">
    <name type="scientific">Acidovorax kalamii</name>
    <dbReference type="NCBI Taxonomy" id="2004485"/>
    <lineage>
        <taxon>Bacteria</taxon>
        <taxon>Pseudomonadati</taxon>
        <taxon>Pseudomonadota</taxon>
        <taxon>Betaproteobacteria</taxon>
        <taxon>Burkholderiales</taxon>
        <taxon>Comamonadaceae</taxon>
        <taxon>Acidovorax</taxon>
    </lineage>
</organism>
<dbReference type="InterPro" id="IPR003959">
    <property type="entry name" value="ATPase_AAA_core"/>
</dbReference>
<reference evidence="2 3" key="1">
    <citation type="submission" date="2017-07" db="EMBL/GenBank/DDBJ databases">
        <title>Acidovorax KNDSW TSA 6 genome sequence and assembly.</title>
        <authorList>
            <person name="Mayilraj S."/>
        </authorList>
    </citation>
    <scope>NUCLEOTIDE SEQUENCE [LARGE SCALE GENOMIC DNA]</scope>
    <source>
        <strain evidence="2 3">KNDSW-TSA6</strain>
    </source>
</reference>
<evidence type="ECO:0000313" key="3">
    <source>
        <dbReference type="Proteomes" id="UP000215441"/>
    </source>
</evidence>
<dbReference type="Pfam" id="PF13304">
    <property type="entry name" value="AAA_21"/>
    <property type="match status" value="1"/>
</dbReference>
<keyword evidence="3" id="KW-1185">Reference proteome</keyword>
<dbReference type="EMBL" id="NOIG01000008">
    <property type="protein sequence ID" value="OYD49646.1"/>
    <property type="molecule type" value="Genomic_DNA"/>
</dbReference>
<name>A0A235EKT1_9BURK</name>
<gene>
    <name evidence="2" type="ORF">CBY09_11775</name>
</gene>
<feature type="domain" description="ATPase AAA-type core" evidence="1">
    <location>
        <begin position="172"/>
        <end position="300"/>
    </location>
</feature>
<dbReference type="InterPro" id="IPR027417">
    <property type="entry name" value="P-loop_NTPase"/>
</dbReference>
<dbReference type="PANTHER" id="PTHR40396:SF1">
    <property type="entry name" value="ATPASE AAA-TYPE CORE DOMAIN-CONTAINING PROTEIN"/>
    <property type="match status" value="1"/>
</dbReference>
<evidence type="ECO:0000313" key="2">
    <source>
        <dbReference type="EMBL" id="OYD49646.1"/>
    </source>
</evidence>
<accession>A0A235EKT1</accession>